<dbReference type="InterPro" id="IPR016102">
    <property type="entry name" value="Succinyl-CoA_synth-like"/>
</dbReference>
<evidence type="ECO:0000256" key="9">
    <source>
        <dbReference type="ARBA" id="ARBA00022598"/>
    </source>
</evidence>
<dbReference type="Gene3D" id="3.30.390.30">
    <property type="match status" value="1"/>
</dbReference>
<dbReference type="OrthoDB" id="436131at2759"/>
<dbReference type="InterPro" id="IPR042179">
    <property type="entry name" value="KGD_C_sf"/>
</dbReference>
<dbReference type="NCBIfam" id="NF004309">
    <property type="entry name" value="PRK05704.1"/>
    <property type="match status" value="1"/>
</dbReference>
<proteinExistence type="inferred from homology"/>
<dbReference type="SMART" id="SM00881">
    <property type="entry name" value="CoA_binding"/>
    <property type="match status" value="1"/>
</dbReference>
<comment type="catalytic activity">
    <reaction evidence="22">
        <text>succinate + ATP + CoA = succinyl-CoA + ADP + phosphate</text>
        <dbReference type="Rhea" id="RHEA:17661"/>
        <dbReference type="ChEBI" id="CHEBI:30031"/>
        <dbReference type="ChEBI" id="CHEBI:30616"/>
        <dbReference type="ChEBI" id="CHEBI:43474"/>
        <dbReference type="ChEBI" id="CHEBI:57287"/>
        <dbReference type="ChEBI" id="CHEBI:57292"/>
        <dbReference type="ChEBI" id="CHEBI:456216"/>
        <dbReference type="EC" id="6.2.1.5"/>
    </reaction>
</comment>
<evidence type="ECO:0000313" key="26">
    <source>
        <dbReference type="Proteomes" id="UP000678499"/>
    </source>
</evidence>
<dbReference type="Pfam" id="PF00198">
    <property type="entry name" value="2-oxoacid_dh"/>
    <property type="match status" value="1"/>
</dbReference>
<dbReference type="FunFam" id="3.40.50.261:FF:000001">
    <property type="entry name" value="Succinate--CoA ligase [ADP-forming] subunit beta"/>
    <property type="match status" value="1"/>
</dbReference>
<keyword evidence="12 22" id="KW-0547">Nucleotide-binding</keyword>
<evidence type="ECO:0000256" key="8">
    <source>
        <dbReference type="ARBA" id="ARBA00022532"/>
    </source>
</evidence>
<evidence type="ECO:0000256" key="10">
    <source>
        <dbReference type="ARBA" id="ARBA00022630"/>
    </source>
</evidence>
<keyword evidence="22" id="KW-0496">Mitochondrion</keyword>
<dbReference type="FunFam" id="3.30.470.20:FF:000002">
    <property type="entry name" value="Succinate--CoA ligase [ADP-forming] subunit beta"/>
    <property type="match status" value="1"/>
</dbReference>
<comment type="subunit">
    <text evidence="22">Heterodimer of an alpha and a beta subunit.</text>
</comment>
<keyword evidence="10" id="KW-0285">Flavoprotein</keyword>
<comment type="similarity">
    <text evidence="22">Belongs to the succinate/malate CoA ligase beta subunit family.</text>
</comment>
<comment type="pathway">
    <text evidence="3">Carbohydrate metabolism; tricarboxylic acid cycle; succinyl-CoA from 2-oxoglutarate (dehydrogenase route): step 1/1.</text>
</comment>
<dbReference type="SUPFAM" id="SSF51905">
    <property type="entry name" value="FAD/NAD(P)-binding domain"/>
    <property type="match status" value="2"/>
</dbReference>
<dbReference type="Gene3D" id="3.30.559.10">
    <property type="entry name" value="Chloramphenicol acetyltransferase-like domain"/>
    <property type="match status" value="1"/>
</dbReference>
<feature type="domain" description="Peripheral subunit-binding (PSBD)" evidence="24">
    <location>
        <begin position="1253"/>
        <end position="1290"/>
    </location>
</feature>
<dbReference type="GO" id="GO:0004148">
    <property type="term" value="F:dihydrolipoyl dehydrogenase (NADH) activity"/>
    <property type="evidence" value="ECO:0007669"/>
    <property type="project" value="UniProtKB-EC"/>
</dbReference>
<dbReference type="Gene3D" id="3.90.550.10">
    <property type="entry name" value="Spore Coat Polysaccharide Biosynthesis Protein SpsA, Chain A"/>
    <property type="match status" value="1"/>
</dbReference>
<dbReference type="SUPFAM" id="SSF52210">
    <property type="entry name" value="Succinyl-CoA synthetase domains"/>
    <property type="match status" value="2"/>
</dbReference>
<organism evidence="25">
    <name type="scientific">Notodromas monacha</name>
    <dbReference type="NCBI Taxonomy" id="399045"/>
    <lineage>
        <taxon>Eukaryota</taxon>
        <taxon>Metazoa</taxon>
        <taxon>Ecdysozoa</taxon>
        <taxon>Arthropoda</taxon>
        <taxon>Crustacea</taxon>
        <taxon>Oligostraca</taxon>
        <taxon>Ostracoda</taxon>
        <taxon>Podocopa</taxon>
        <taxon>Podocopida</taxon>
        <taxon>Cypridocopina</taxon>
        <taxon>Cypridoidea</taxon>
        <taxon>Cyprididae</taxon>
        <taxon>Notodromas</taxon>
    </lineage>
</organism>
<comment type="similarity">
    <text evidence="6">Belongs to the 2-oxoacid dehydrogenase family.</text>
</comment>
<dbReference type="EMBL" id="CAJPEX010002402">
    <property type="protein sequence ID" value="CAG0920934.1"/>
    <property type="molecule type" value="Genomic_DNA"/>
</dbReference>
<dbReference type="Pfam" id="PF02779">
    <property type="entry name" value="Transket_pyr"/>
    <property type="match status" value="1"/>
</dbReference>
<keyword evidence="9 22" id="KW-0436">Ligase</keyword>
<dbReference type="InterPro" id="IPR011053">
    <property type="entry name" value="Single_hybrid_motif"/>
</dbReference>
<evidence type="ECO:0000256" key="15">
    <source>
        <dbReference type="ARBA" id="ARBA00022946"/>
    </source>
</evidence>
<dbReference type="GO" id="GO:0051536">
    <property type="term" value="F:iron-sulfur cluster binding"/>
    <property type="evidence" value="ECO:0007669"/>
    <property type="project" value="InterPro"/>
</dbReference>
<comment type="similarity">
    <text evidence="7">Belongs to the class-I pyridine nucleotide-disulfide oxidoreductase family.</text>
</comment>
<dbReference type="EMBL" id="OA884439">
    <property type="protein sequence ID" value="CAD7280782.1"/>
    <property type="molecule type" value="Genomic_DNA"/>
</dbReference>
<dbReference type="CDD" id="cd06423">
    <property type="entry name" value="CESA_like"/>
    <property type="match status" value="1"/>
</dbReference>
<comment type="function">
    <text evidence="19">The 2-oxoglutarate dehydrogenase complex catalyzes the overall conversion of 2-oxoglutarate to succinyl-CoA and CO(2). It contains multiple copies of three enzymatic components: 2-oxoglutarate dehydrogenase (E1), dihydrolipoamide succinyltransferase (E2) and lipoamide dehydrogenase (E3).</text>
</comment>
<keyword evidence="26" id="KW-1185">Reference proteome</keyword>
<evidence type="ECO:0000256" key="14">
    <source>
        <dbReference type="ARBA" id="ARBA00022842"/>
    </source>
</evidence>
<comment type="cofactor">
    <cofactor evidence="1">
        <name>thiamine diphosphate</name>
        <dbReference type="ChEBI" id="CHEBI:58937"/>
    </cofactor>
</comment>
<dbReference type="GO" id="GO:0004149">
    <property type="term" value="F:dihydrolipoyllysine-residue succinyltransferase activity"/>
    <property type="evidence" value="ECO:0007669"/>
    <property type="project" value="UniProtKB-EC"/>
</dbReference>
<dbReference type="Pfam" id="PF00676">
    <property type="entry name" value="E1_dh"/>
    <property type="match status" value="1"/>
</dbReference>
<dbReference type="Pfam" id="PF02817">
    <property type="entry name" value="E3_binding"/>
    <property type="match status" value="1"/>
</dbReference>
<comment type="catalytic activity">
    <reaction evidence="20">
        <text>N(6)-[(R)-dihydrolipoyl]-L-lysyl-[protein] + NAD(+) = N(6)-[(R)-lipoyl]-L-lysyl-[protein] + NADH + H(+)</text>
        <dbReference type="Rhea" id="RHEA:15045"/>
        <dbReference type="Rhea" id="RHEA-COMP:10474"/>
        <dbReference type="Rhea" id="RHEA-COMP:10475"/>
        <dbReference type="ChEBI" id="CHEBI:15378"/>
        <dbReference type="ChEBI" id="CHEBI:57540"/>
        <dbReference type="ChEBI" id="CHEBI:57945"/>
        <dbReference type="ChEBI" id="CHEBI:83099"/>
        <dbReference type="ChEBI" id="CHEBI:83100"/>
        <dbReference type="EC" id="1.8.1.4"/>
    </reaction>
</comment>
<keyword evidence="11 22" id="KW-0479">Metal-binding</keyword>
<evidence type="ECO:0000256" key="17">
    <source>
        <dbReference type="ARBA" id="ARBA00023052"/>
    </source>
</evidence>
<dbReference type="InterPro" id="IPR036188">
    <property type="entry name" value="FAD/NAD-bd_sf"/>
</dbReference>
<dbReference type="HAMAP" id="MF_00558">
    <property type="entry name" value="Succ_CoA_beta"/>
    <property type="match status" value="1"/>
</dbReference>
<dbReference type="Gene3D" id="3.50.50.60">
    <property type="entry name" value="FAD/NAD(P)-binding domain"/>
    <property type="match status" value="2"/>
</dbReference>
<comment type="similarity">
    <text evidence="5">Belongs to the alpha-ketoglutarate dehydrogenase family.</text>
</comment>
<dbReference type="InterPro" id="IPR029044">
    <property type="entry name" value="Nucleotide-diphossugar_trans"/>
</dbReference>
<evidence type="ECO:0000256" key="3">
    <source>
        <dbReference type="ARBA" id="ARBA00004813"/>
    </source>
</evidence>
<dbReference type="InterPro" id="IPR036625">
    <property type="entry name" value="E3-bd_dom_sf"/>
</dbReference>
<dbReference type="GO" id="GO:0042709">
    <property type="term" value="C:succinate-CoA ligase complex"/>
    <property type="evidence" value="ECO:0007669"/>
    <property type="project" value="UniProtKB-ARBA"/>
</dbReference>
<dbReference type="SUPFAM" id="SSF46548">
    <property type="entry name" value="alpha-helical ferredoxin"/>
    <property type="match status" value="1"/>
</dbReference>
<evidence type="ECO:0000256" key="7">
    <source>
        <dbReference type="ARBA" id="ARBA00007532"/>
    </source>
</evidence>
<dbReference type="SUPFAM" id="SSF56059">
    <property type="entry name" value="Glutathione synthetase ATP-binding domain-like"/>
    <property type="match status" value="1"/>
</dbReference>
<name>A0A7R9BUJ4_9CRUS</name>
<dbReference type="InterPro" id="IPR005811">
    <property type="entry name" value="SUCC_ACL_C"/>
</dbReference>
<keyword evidence="15" id="KW-0809">Transit peptide</keyword>
<dbReference type="InterPro" id="IPR023213">
    <property type="entry name" value="CAT-like_dom_sf"/>
</dbReference>
<dbReference type="InterPro" id="IPR013650">
    <property type="entry name" value="ATP-grasp_succ-CoA_synth-type"/>
</dbReference>
<keyword evidence="8 22" id="KW-0816">Tricarboxylic acid cycle</keyword>
<accession>A0A7R9BUJ4</accession>
<dbReference type="SUPFAM" id="SSF52518">
    <property type="entry name" value="Thiamin diphosphate-binding fold (THDP-binding)"/>
    <property type="match status" value="2"/>
</dbReference>
<dbReference type="FunFam" id="3.30.1490.20:FF:000002">
    <property type="entry name" value="Succinate--CoA ligase [ADP-forming] subunit beta"/>
    <property type="match status" value="1"/>
</dbReference>
<dbReference type="Gene3D" id="1.10.1060.10">
    <property type="entry name" value="Alpha-helical ferredoxin"/>
    <property type="match status" value="1"/>
</dbReference>
<dbReference type="PANTHER" id="PTHR23152:SF4">
    <property type="entry name" value="2-OXOADIPATE DEHYDROGENASE COMPLEX COMPONENT E1"/>
    <property type="match status" value="1"/>
</dbReference>
<dbReference type="Pfam" id="PF00549">
    <property type="entry name" value="Ligase_CoA"/>
    <property type="match status" value="2"/>
</dbReference>
<dbReference type="SMART" id="SM00861">
    <property type="entry name" value="Transket_pyr"/>
    <property type="match status" value="1"/>
</dbReference>
<dbReference type="SUPFAM" id="SSF47005">
    <property type="entry name" value="Peripheral subunit-binding domain of 2-oxo acid dehydrogenase complex"/>
    <property type="match status" value="1"/>
</dbReference>
<feature type="binding site" evidence="22">
    <location>
        <position position="1819"/>
    </location>
    <ligand>
        <name>ATP</name>
        <dbReference type="ChEBI" id="CHEBI:30616"/>
    </ligand>
</feature>
<comment type="cofactor">
    <cofactor evidence="2">
        <name>FAD</name>
        <dbReference type="ChEBI" id="CHEBI:57692"/>
    </cofactor>
</comment>
<dbReference type="Pfam" id="PF13632">
    <property type="entry name" value="Glyco_trans_2_3"/>
    <property type="match status" value="1"/>
</dbReference>
<dbReference type="GO" id="GO:0005524">
    <property type="term" value="F:ATP binding"/>
    <property type="evidence" value="ECO:0007669"/>
    <property type="project" value="UniProtKB-UniRule"/>
</dbReference>
<dbReference type="InterPro" id="IPR003952">
    <property type="entry name" value="FRD_SDH_FAD_BS"/>
</dbReference>
<dbReference type="InterPro" id="IPR009051">
    <property type="entry name" value="Helical_ferredxn"/>
</dbReference>
<dbReference type="SUPFAM" id="SSF51735">
    <property type="entry name" value="NAD(P)-binding Rossmann-fold domains"/>
    <property type="match status" value="1"/>
</dbReference>
<comment type="subcellular location">
    <subcellularLocation>
        <location evidence="22">Mitochondrion</location>
    </subcellularLocation>
</comment>
<keyword evidence="23" id="KW-1133">Transmembrane helix</keyword>
<evidence type="ECO:0000256" key="4">
    <source>
        <dbReference type="ARBA" id="ARBA00005064"/>
    </source>
</evidence>
<dbReference type="NCBIfam" id="NF006914">
    <property type="entry name" value="PRK09404.1"/>
    <property type="match status" value="1"/>
</dbReference>
<dbReference type="EC" id="6.2.1.5" evidence="22"/>
<dbReference type="InterPro" id="IPR023753">
    <property type="entry name" value="FAD/NAD-binding_dom"/>
</dbReference>
<keyword evidence="17" id="KW-0786">Thiamine pyrophosphate</keyword>
<dbReference type="Gene3D" id="3.30.470.20">
    <property type="entry name" value="ATP-grasp fold, B domain"/>
    <property type="match status" value="1"/>
</dbReference>
<dbReference type="PROSITE" id="PS00399">
    <property type="entry name" value="SUCCINYL_COA_LIG_2"/>
    <property type="match status" value="1"/>
</dbReference>
<dbReference type="InterPro" id="IPR001017">
    <property type="entry name" value="DH_E1"/>
</dbReference>
<dbReference type="InterPro" id="IPR017866">
    <property type="entry name" value="Succ-CoA_synthase_bsu_CS"/>
</dbReference>
<dbReference type="Proteomes" id="UP000678499">
    <property type="component" value="Unassembled WGS sequence"/>
</dbReference>
<dbReference type="InterPro" id="IPR031717">
    <property type="entry name" value="ODO-1/KGD_C"/>
</dbReference>
<dbReference type="SUPFAM" id="SSF51230">
    <property type="entry name" value="Single hybrid motif"/>
    <property type="match status" value="1"/>
</dbReference>
<dbReference type="CDD" id="cd02016">
    <property type="entry name" value="TPP_E1_OGDC_like"/>
    <property type="match status" value="1"/>
</dbReference>
<dbReference type="Pfam" id="PF16078">
    <property type="entry name" value="2-oxogl_dehyd_N"/>
    <property type="match status" value="1"/>
</dbReference>
<dbReference type="InterPro" id="IPR003953">
    <property type="entry name" value="FAD-dep_OxRdtase_2_FAD-bd"/>
</dbReference>
<comment type="caution">
    <text evidence="22">Lacks conserved residue(s) required for the propagation of feature annotation.</text>
</comment>
<dbReference type="Pfam" id="PF08442">
    <property type="entry name" value="ATP-grasp_2"/>
    <property type="match status" value="1"/>
</dbReference>
<feature type="binding site" evidence="22">
    <location>
        <position position="1985"/>
    </location>
    <ligand>
        <name>Mg(2+)</name>
        <dbReference type="ChEBI" id="CHEBI:18420"/>
    </ligand>
</feature>
<evidence type="ECO:0000256" key="20">
    <source>
        <dbReference type="ARBA" id="ARBA00049187"/>
    </source>
</evidence>
<dbReference type="FunFam" id="3.30.390.30:FF:000001">
    <property type="entry name" value="Dihydrolipoyl dehydrogenase"/>
    <property type="match status" value="1"/>
</dbReference>
<dbReference type="GO" id="GO:0000287">
    <property type="term" value="F:magnesium ion binding"/>
    <property type="evidence" value="ECO:0007669"/>
    <property type="project" value="UniProtKB-UniRule"/>
</dbReference>
<evidence type="ECO:0000256" key="16">
    <source>
        <dbReference type="ARBA" id="ARBA00023002"/>
    </source>
</evidence>
<protein>
    <recommendedName>
        <fullName evidence="22">Succinate--CoA ligase [ADP-forming] subunit beta, mitochondrial</fullName>
        <ecNumber evidence="22">6.2.1.5</ecNumber>
    </recommendedName>
    <alternativeName>
        <fullName evidence="22">Succinyl-CoA synthetase beta chain</fullName>
        <shortName evidence="22">SCS-beta</shortName>
    </alternativeName>
</protein>
<comment type="function">
    <text evidence="22">Succinyl-CoA synthetase functions in the citric acid cycle (TCA), coupling the hydrolysis of succinyl-CoA to the synthesis of ATP and thus represents the only step of substrate-level phosphorylation in the TCA. The beta subunit provides nucleotide specificity of the enzyme and binds the substrate succinate, while the binding sites for coenzyme A and phosphate are found in the alpha subunit.</text>
</comment>
<dbReference type="Gene3D" id="3.40.50.970">
    <property type="match status" value="1"/>
</dbReference>
<comment type="catalytic activity">
    <reaction evidence="21">
        <text>N(6)-[(R)-dihydrolipoyl]-L-lysyl-[protein] + succinyl-CoA = N(6)-[(R)-S(8)-succinyldihydrolipoyl]-L-lysyl-[protein] + CoA</text>
        <dbReference type="Rhea" id="RHEA:15213"/>
        <dbReference type="Rhea" id="RHEA-COMP:10475"/>
        <dbReference type="Rhea" id="RHEA-COMP:20092"/>
        <dbReference type="ChEBI" id="CHEBI:57287"/>
        <dbReference type="ChEBI" id="CHEBI:57292"/>
        <dbReference type="ChEBI" id="CHEBI:83100"/>
        <dbReference type="ChEBI" id="CHEBI:83120"/>
        <dbReference type="EC" id="2.3.1.61"/>
    </reaction>
</comment>
<feature type="binding site" evidence="22">
    <location>
        <begin position="2093"/>
        <end position="2095"/>
    </location>
    <ligand>
        <name>substrate</name>
        <note>ligand shared with subunit alpha</note>
    </ligand>
</feature>
<dbReference type="FunFam" id="3.40.50.970:FF:000014">
    <property type="entry name" value="2-oxoglutarate dehydrogenase E1 component"/>
    <property type="match status" value="1"/>
</dbReference>
<dbReference type="Gene3D" id="3.40.50.12470">
    <property type="match status" value="1"/>
</dbReference>
<dbReference type="Pfam" id="PF16870">
    <property type="entry name" value="OxoGdeHyase_C"/>
    <property type="match status" value="1"/>
</dbReference>
<reference evidence="25" key="1">
    <citation type="submission" date="2020-11" db="EMBL/GenBank/DDBJ databases">
        <authorList>
            <person name="Tran Van P."/>
        </authorList>
    </citation>
    <scope>NUCLEOTIDE SEQUENCE</scope>
</reference>
<sequence length="2622" mass="287051">MGAITPKEDYTNIPHETFDAVIVGGGGSGMRASYQLAQAGLKVAVLTKVFPTRSHTVAAQGGIGASLGNMQEDNWHYHFYDTVKGSDWLGDQDAIEFMTREAPQVVYELEHLGMPFDRNADGTIYQRPFGGHSANYGEKAVPRACAAADRTGHALLHTLYQSNVKMGTQFFVEWIALDLIRNEAGDVLGVTAIDQETGKIAVFQAKATLFATGGAGRVYRASTNAYINTGDGLGMAARAVVKDLVVDMNQFYDQYNKIHPFLINNQPAPPKERLQSPEEREHLDDKFLGPSALLNAYRFIIDSRDTATQERLARLDDPFSLFRCKGIMNCVSEMGPQMQEVADALRLDTELSADSAAYIEELYEQYLAAPDSVEADWRAYFDKYPKGNLLIGKDEATLGEMVQAMEATYCASIGAEYMHIVDTKEKRWIQQRLEGARGQFNFTAEQKKHVLERLTAAEGLEKFLGNKYVGAKRFGVEGGESFIPMVDALIQRAGSVGCKEVVIGMPHRGRLNLLVNIMGKNPADLFGEFEGKSLHKKGSGDVKYHQGFSSNVMTQGGEVHLALAFNPSHLEIVGPVVEGSVRARQVRRKDIGGDDVLPVIVHGDAAFAGQGVNQETFQMSQTRGYTVGGTVHIVVNNQVGFTTSDPRDARSTEYCTDIAKMIQAPIFHVNGDDPESVLFVAQLAHDFRHTFRKDVVIDMFCYRRRGHNEADEPAATQPMMYQVISKKTTTRALYADQLVQESVLDRAKADQMVEDYRSDLEAGKHVANALEDRAKADQMVEDYRSDLEAGKHVANALVLEPNTKMFVDWAPYLGHDYTDVWDTTCSEDRLKELGRKMRELPEGFVMQRQVAKVIDDRLKMQTGEMPLNWGAAETLAYASILDDGYLVRLTGEDVGRGTFSHRHAKLHNQVDGSTYIPLCHIKENQPRTAIYDSLLSEMAVLGFEYGYATTLPKSLVIWEAQFGDFANCAQVVIDQFIASGETKWERVCGLTLLLPHGFEGQGPEHSSARLERFLQLCAEDNMQVMTPTTPAQIFHALRRQAIRPIRKPMIIMSPKSLLRHKLATSTLSELANGTFQTVIDEIDNINKADVTRLVLCGGKVYYDLLEKRREQELNNTAIVRIEQLYPYPEQRIAEVLAQYPNVKDIVWTQEEPKNQGAWLFIAPRLYDDVMKSAKPVHKVVLEVVAPADGTIASIIKGEGDTVLSNEVIAQFEEGAVSGAAQTEAVQSEAKVEQAVVQTEAGAAPVVERAQVADQAPAVRKALTESGIPAADVAGTGRGGRITKEDVANHQTKPAAPAAAPLSVAVGERVEKRVPMTRLRKRVAERLLAATQETAMLTTFNEVNMKPIMEMRAQYKDAFEKRHGARLGFMSFFVKAATEALKRYPAVNASIDGDDIVYHGYYDIGVAVSSERGLVVPVLRDTDRMNYAEVENGIRDFAYKARDGKLGIEDMTGGTFTITNGGTFGSLLSTPILNTPQTAILGMHKIQERPMAVNGQVEILPMMYLALSYDHRLIDGSVPINIPSAPVDQNIIVDSTGALEFQEVPKRLGVIGAGVIGLELGSVWRRLGAEVVVFEAMDAFLPMADKALAKDYQKLLTKQGLDIRVGAKVAGTEVNGSEVTVKYTQGGEDKTQTFDKLIVCVGRRAYAEGLLADDCGIKLTERGLVEVNDWCATSVEGVYAIGDLVRGPMLAHKAMEEGVMAVERIHGHAAQVNYDTIISVIYTHPEAAWVGLTEQQAIEKGHEVKTGQFGFAANGRAMAAGENAGFVKFVADAKTDRLLGMHVIGPAASDIVHQEGVLATTPEEAVKAFEQIGGKFAVMKAQVHARGKAGGVKVVKSATEAAEYAKSIIGTNLVTYQTDSHGQPVNSVLVAEDVYPVERELYLGAVVDRSSRRVTFMASTEGGVEIEKVAEETPEKIIKVEVDPLVGLLPFQAREVAFKLNLKDGQVNQFVKVMSAAYQAFIENDFALFEINPLSVRENGDILCVDAKVGIDSNALYRLPEIAALRDKSQENERELKASEFDLNYVALEGNIGCMVNGAGLAMATMDIIKLYGGQPANFLDVGGGATKDRVIEAFKIILADTSVQGVLINIFGGIVRCDMIAEAIIAAVQEVNVTVPVVVRLEGNNAELGAKLLDESGKNGTFHSAQALDYGTKVVGGVTPGKGGTTHLDLPVFNTMKDAVAVDSGVGLIVVITEGVPTLDMLKAKRYLETNGNGTRLIGPNCPGIITPGECTLTYEAVAQTTKLGLGQSTCIGIGGDPIPGMNQIDCLKLFQEDPQTEAIIMIGEIGGTAEEEAAEYIQSHVTKPVVGYIAGVTAPKGKRMGHAGAIISGGKGTAEEKFAAFEKAGMAYTRSPAELGSTMFQLLKDKGKAYALKAGAMVSKHEHLVCIDGDALLHPHAVLWMMHHLTSFPRVGAVTGNPRIINRSSILGKIQVGVLVAFRKTALDRIGYWRDDMITEDIDVSWRLQFDHWDLHYVPNALGYIYMPETFGGLWKQRLRWAQGGIEVLLAYTKQMFKWRLRRMWPVAIESMISILWAYVMFGIIILYLYGLFFPLPESSNLAQSFSVSISDIERLQQAENITLHYSEEGGLKAYDLNDPVKMPTSRSMHVDVAAQNHLDNSQNA</sequence>
<dbReference type="GO" id="GO:0005739">
    <property type="term" value="C:mitochondrion"/>
    <property type="evidence" value="ECO:0007669"/>
    <property type="project" value="UniProtKB-SubCell"/>
</dbReference>
<dbReference type="InterPro" id="IPR005475">
    <property type="entry name" value="Transketolase-like_Pyr-bd"/>
</dbReference>
<dbReference type="InterPro" id="IPR011603">
    <property type="entry name" value="2oxoglutarate_DH_E1"/>
</dbReference>
<dbReference type="InterPro" id="IPR032106">
    <property type="entry name" value="2-oxogl_dehyd_N"/>
</dbReference>
<keyword evidence="23" id="KW-0812">Transmembrane</keyword>
<dbReference type="GO" id="GO:0030976">
    <property type="term" value="F:thiamine pyrophosphate binding"/>
    <property type="evidence" value="ECO:0007669"/>
    <property type="project" value="InterPro"/>
</dbReference>
<evidence type="ECO:0000256" key="13">
    <source>
        <dbReference type="ARBA" id="ARBA00022827"/>
    </source>
</evidence>
<dbReference type="GO" id="GO:0006099">
    <property type="term" value="P:tricarboxylic acid cycle"/>
    <property type="evidence" value="ECO:0007669"/>
    <property type="project" value="UniProtKB-UniRule"/>
</dbReference>
<keyword evidence="18" id="KW-0511">Multifunctional enzyme</keyword>
<comment type="cofactor">
    <cofactor evidence="22">
        <name>Mg(2+)</name>
        <dbReference type="ChEBI" id="CHEBI:18420"/>
    </cofactor>
    <text evidence="22">Binds 1 Mg(2+) ion per subunit.</text>
</comment>
<dbReference type="InterPro" id="IPR004167">
    <property type="entry name" value="PSBD"/>
</dbReference>
<dbReference type="InterPro" id="IPR001173">
    <property type="entry name" value="Glyco_trans_2-like"/>
</dbReference>
<dbReference type="SUPFAM" id="SSF55424">
    <property type="entry name" value="FAD/NAD-linked reductases, dimerisation (C-terminal) domain"/>
    <property type="match status" value="1"/>
</dbReference>
<dbReference type="UniPathway" id="UPA00223">
    <property type="reaction ID" value="UER00997"/>
</dbReference>
<dbReference type="PROSITE" id="PS01217">
    <property type="entry name" value="SUCCINYL_COA_LIG_3"/>
    <property type="match status" value="1"/>
</dbReference>
<dbReference type="Pfam" id="PF00890">
    <property type="entry name" value="FAD_binding_2"/>
    <property type="match status" value="1"/>
</dbReference>
<dbReference type="InterPro" id="IPR005809">
    <property type="entry name" value="Succ_CoA_ligase-like_bsu"/>
</dbReference>
<dbReference type="PANTHER" id="PTHR23152">
    <property type="entry name" value="2-OXOGLUTARATE DEHYDROGENASE"/>
    <property type="match status" value="1"/>
</dbReference>
<feature type="binding site" evidence="22">
    <location>
        <position position="1971"/>
    </location>
    <ligand>
        <name>Mg(2+)</name>
        <dbReference type="ChEBI" id="CHEBI:18420"/>
    </ligand>
</feature>
<dbReference type="GO" id="GO:0004591">
    <property type="term" value="F:oxoglutarate dehydrogenase (succinyl-transferring) activity"/>
    <property type="evidence" value="ECO:0007669"/>
    <property type="project" value="TreeGrafter"/>
</dbReference>
<dbReference type="Gene3D" id="3.40.50.11610">
    <property type="entry name" value="Multifunctional 2-oxoglutarate metabolism enzyme, C-terminal domain"/>
    <property type="match status" value="1"/>
</dbReference>
<dbReference type="GO" id="GO:0005829">
    <property type="term" value="C:cytosol"/>
    <property type="evidence" value="ECO:0007669"/>
    <property type="project" value="TreeGrafter"/>
</dbReference>
<dbReference type="InterPro" id="IPR029061">
    <property type="entry name" value="THDP-binding"/>
</dbReference>
<gene>
    <name evidence="25" type="ORF">NMOB1V02_LOCUS8439</name>
</gene>
<dbReference type="GO" id="GO:0045252">
    <property type="term" value="C:oxoglutarate dehydrogenase complex"/>
    <property type="evidence" value="ECO:0007669"/>
    <property type="project" value="InterPro"/>
</dbReference>
<evidence type="ECO:0000256" key="2">
    <source>
        <dbReference type="ARBA" id="ARBA00001974"/>
    </source>
</evidence>
<dbReference type="NCBIfam" id="NF001913">
    <property type="entry name" value="PRK00696.1"/>
    <property type="match status" value="1"/>
</dbReference>
<dbReference type="NCBIfam" id="NF008907">
    <property type="entry name" value="PRK12270.1"/>
    <property type="match status" value="1"/>
</dbReference>
<evidence type="ECO:0000313" key="25">
    <source>
        <dbReference type="EMBL" id="CAD7280782.1"/>
    </source>
</evidence>
<evidence type="ECO:0000256" key="12">
    <source>
        <dbReference type="ARBA" id="ARBA00022741"/>
    </source>
</evidence>
<keyword evidence="16" id="KW-0560">Oxidoreductase</keyword>
<dbReference type="SUPFAM" id="SSF53448">
    <property type="entry name" value="Nucleotide-diphospho-sugar transferases"/>
    <property type="match status" value="1"/>
</dbReference>
<evidence type="ECO:0000256" key="5">
    <source>
        <dbReference type="ARBA" id="ARBA00006936"/>
    </source>
</evidence>
<evidence type="ECO:0000256" key="1">
    <source>
        <dbReference type="ARBA" id="ARBA00001964"/>
    </source>
</evidence>
<dbReference type="InterPro" id="IPR017440">
    <property type="entry name" value="Cit_synth/succinyl-CoA_lig_AS"/>
</dbReference>
<dbReference type="PRINTS" id="PR01798">
    <property type="entry name" value="SCOASYNTHASE"/>
</dbReference>
<dbReference type="InterPro" id="IPR006255">
    <property type="entry name" value="SucB"/>
</dbReference>
<feature type="transmembrane region" description="Helical" evidence="23">
    <location>
        <begin position="2533"/>
        <end position="2553"/>
    </location>
</feature>
<evidence type="ECO:0000256" key="18">
    <source>
        <dbReference type="ARBA" id="ARBA00023268"/>
    </source>
</evidence>
<dbReference type="InterPro" id="IPR016156">
    <property type="entry name" value="FAD/NAD-linked_Rdtase_dimer_sf"/>
</dbReference>
<evidence type="ECO:0000256" key="22">
    <source>
        <dbReference type="HAMAP-Rule" id="MF_03219"/>
    </source>
</evidence>
<feature type="binding site" evidence="22">
    <location>
        <position position="1879"/>
    </location>
    <ligand>
        <name>ATP</name>
        <dbReference type="ChEBI" id="CHEBI:30616"/>
    </ligand>
</feature>
<dbReference type="NCBIfam" id="TIGR01347">
    <property type="entry name" value="sucB"/>
    <property type="match status" value="1"/>
</dbReference>
<keyword evidence="13" id="KW-0274">FAD</keyword>
<dbReference type="GO" id="GO:0004775">
    <property type="term" value="F:succinate-CoA ligase (ADP-forming) activity"/>
    <property type="evidence" value="ECO:0007669"/>
    <property type="project" value="UniProtKB-UniRule"/>
</dbReference>
<evidence type="ECO:0000256" key="6">
    <source>
        <dbReference type="ARBA" id="ARBA00007317"/>
    </source>
</evidence>
<dbReference type="Gene3D" id="4.10.320.10">
    <property type="entry name" value="E3-binding domain"/>
    <property type="match status" value="1"/>
</dbReference>
<comment type="pathway">
    <text evidence="4 22">Carbohydrate metabolism; tricarboxylic acid cycle; succinate from succinyl-CoA (ligase route): step 1/1.</text>
</comment>
<dbReference type="PROSITE" id="PS51826">
    <property type="entry name" value="PSBD"/>
    <property type="match status" value="1"/>
</dbReference>
<dbReference type="NCBIfam" id="TIGR01016">
    <property type="entry name" value="sucCoAbeta"/>
    <property type="match status" value="1"/>
</dbReference>
<dbReference type="SUPFAM" id="SSF52777">
    <property type="entry name" value="CoA-dependent acyltransferases"/>
    <property type="match status" value="1"/>
</dbReference>
<evidence type="ECO:0000259" key="24">
    <source>
        <dbReference type="PROSITE" id="PS51826"/>
    </source>
</evidence>
<dbReference type="InterPro" id="IPR001078">
    <property type="entry name" value="2-oxoacid_DH_actylTfrase"/>
</dbReference>
<keyword evidence="22" id="KW-0067">ATP-binding</keyword>
<dbReference type="Gene3D" id="3.40.50.720">
    <property type="entry name" value="NAD(P)-binding Rossmann-like Domain"/>
    <property type="match status" value="1"/>
</dbReference>
<dbReference type="InterPro" id="IPR036291">
    <property type="entry name" value="NAD(P)-bd_dom_sf"/>
</dbReference>
<keyword evidence="14 22" id="KW-0460">Magnesium</keyword>
<evidence type="ECO:0000256" key="21">
    <source>
        <dbReference type="ARBA" id="ARBA00052761"/>
    </source>
</evidence>
<keyword evidence="23" id="KW-0472">Membrane</keyword>
<feature type="binding site" evidence="22">
    <location>
        <position position="2036"/>
    </location>
    <ligand>
        <name>substrate</name>
        <note>ligand shared with subunit alpha</note>
    </ligand>
</feature>
<evidence type="ECO:0000256" key="23">
    <source>
        <dbReference type="SAM" id="Phobius"/>
    </source>
</evidence>
<dbReference type="Pfam" id="PF07992">
    <property type="entry name" value="Pyr_redox_2"/>
    <property type="match status" value="1"/>
</dbReference>
<dbReference type="Gene3D" id="3.40.50.261">
    <property type="entry name" value="Succinyl-CoA synthetase domains"/>
    <property type="match status" value="2"/>
</dbReference>
<evidence type="ECO:0000256" key="19">
    <source>
        <dbReference type="ARBA" id="ARBA00037426"/>
    </source>
</evidence>
<dbReference type="InterPro" id="IPR003781">
    <property type="entry name" value="CoA-bd"/>
</dbReference>
<dbReference type="PROSITE" id="PS00504">
    <property type="entry name" value="FRD_SDH_FAD_BINDING"/>
    <property type="match status" value="1"/>
</dbReference>
<evidence type="ECO:0000256" key="11">
    <source>
        <dbReference type="ARBA" id="ARBA00022723"/>
    </source>
</evidence>